<dbReference type="Proteomes" id="UP001597180">
    <property type="component" value="Unassembled WGS sequence"/>
</dbReference>
<comment type="caution">
    <text evidence="2">The sequence shown here is derived from an EMBL/GenBank/DDBJ whole genome shotgun (WGS) entry which is preliminary data.</text>
</comment>
<proteinExistence type="predicted"/>
<sequence length="284" mass="32281">MQSQIVHRIIDVDNKRALPKKFRMTSPLAEGLSQQPDFTGLTDLRISGSGQFSQQGLRLMQETIGQPRITIVDLRQESHGFVNGMAVSWYGPNNGCNMHLTQEEIRAEEGRLLQQLADAQELVFDRLEKKSVDLDSPVTGPKLVQTEEEMVRSEGADYIRFFVTDHHRPSDGEVDRFIRYAVGLPEGTWLHFHCRGGVGRTTSFMLMYDMLHHAGRVSREDLFERHVRIGGKDVSSADPKDEFKYGPALERLDFLHRFYDYCAGNRDGYATTWSQWLASSGSPS</sequence>
<dbReference type="Gene3D" id="3.30.70.1690">
    <property type="match status" value="1"/>
</dbReference>
<dbReference type="RefSeq" id="WP_345585636.1">
    <property type="nucleotide sequence ID" value="NZ_BAABJG010000003.1"/>
</dbReference>
<dbReference type="SMART" id="SM01301">
    <property type="entry name" value="PTPlike_phytase"/>
    <property type="match status" value="1"/>
</dbReference>
<accession>A0ABW3UQ29</accession>
<feature type="domain" description="Tyrosine specific protein phosphatases" evidence="1">
    <location>
        <begin position="175"/>
        <end position="224"/>
    </location>
</feature>
<evidence type="ECO:0000259" key="1">
    <source>
        <dbReference type="PROSITE" id="PS50056"/>
    </source>
</evidence>
<dbReference type="InterPro" id="IPR029021">
    <property type="entry name" value="Prot-tyrosine_phosphatase-like"/>
</dbReference>
<evidence type="ECO:0000313" key="2">
    <source>
        <dbReference type="EMBL" id="MFD1221584.1"/>
    </source>
</evidence>
<protein>
    <recommendedName>
        <fullName evidence="1">Tyrosine specific protein phosphatases domain-containing protein</fullName>
    </recommendedName>
</protein>
<dbReference type="InterPro" id="IPR016130">
    <property type="entry name" value="Tyr_Pase_AS"/>
</dbReference>
<dbReference type="PROSITE" id="PS00383">
    <property type="entry name" value="TYR_PHOSPHATASE_1"/>
    <property type="match status" value="1"/>
</dbReference>
<evidence type="ECO:0000313" key="3">
    <source>
        <dbReference type="Proteomes" id="UP001597180"/>
    </source>
</evidence>
<dbReference type="EMBL" id="JBHTLU010000019">
    <property type="protein sequence ID" value="MFD1221584.1"/>
    <property type="molecule type" value="Genomic_DNA"/>
</dbReference>
<dbReference type="Gene3D" id="3.90.190.10">
    <property type="entry name" value="Protein tyrosine phosphatase superfamily"/>
    <property type="match status" value="1"/>
</dbReference>
<organism evidence="2 3">
    <name type="scientific">Paenibacillus vulneris</name>
    <dbReference type="NCBI Taxonomy" id="1133364"/>
    <lineage>
        <taxon>Bacteria</taxon>
        <taxon>Bacillati</taxon>
        <taxon>Bacillota</taxon>
        <taxon>Bacilli</taxon>
        <taxon>Bacillales</taxon>
        <taxon>Paenibacillaceae</taxon>
        <taxon>Paenibacillus</taxon>
    </lineage>
</organism>
<dbReference type="SUPFAM" id="SSF52799">
    <property type="entry name" value="(Phosphotyrosine protein) phosphatases II"/>
    <property type="match status" value="1"/>
</dbReference>
<dbReference type="PROSITE" id="PS50056">
    <property type="entry name" value="TYR_PHOSPHATASE_2"/>
    <property type="match status" value="1"/>
</dbReference>
<dbReference type="Pfam" id="PF14566">
    <property type="entry name" value="PTPlike_phytase"/>
    <property type="match status" value="1"/>
</dbReference>
<dbReference type="InterPro" id="IPR000387">
    <property type="entry name" value="Tyr_Pase_dom"/>
</dbReference>
<gene>
    <name evidence="2" type="ORF">ACFQ4B_15815</name>
</gene>
<keyword evidence="3" id="KW-1185">Reference proteome</keyword>
<reference evidence="3" key="1">
    <citation type="journal article" date="2019" name="Int. J. Syst. Evol. Microbiol.">
        <title>The Global Catalogue of Microorganisms (GCM) 10K type strain sequencing project: providing services to taxonomists for standard genome sequencing and annotation.</title>
        <authorList>
            <consortium name="The Broad Institute Genomics Platform"/>
            <consortium name="The Broad Institute Genome Sequencing Center for Infectious Disease"/>
            <person name="Wu L."/>
            <person name="Ma J."/>
        </authorList>
    </citation>
    <scope>NUCLEOTIDE SEQUENCE [LARGE SCALE GENOMIC DNA]</scope>
    <source>
        <strain evidence="3">CCUG 53270</strain>
    </source>
</reference>
<name>A0ABW3UQ29_9BACL</name>